<feature type="domain" description="EAL" evidence="2">
    <location>
        <begin position="546"/>
        <end position="799"/>
    </location>
</feature>
<gene>
    <name evidence="4" type="ORF">H8K32_03340</name>
</gene>
<dbReference type="CDD" id="cd01949">
    <property type="entry name" value="GGDEF"/>
    <property type="match status" value="1"/>
</dbReference>
<dbReference type="PROSITE" id="PS50883">
    <property type="entry name" value="EAL"/>
    <property type="match status" value="1"/>
</dbReference>
<dbReference type="SMART" id="SM00052">
    <property type="entry name" value="EAL"/>
    <property type="match status" value="1"/>
</dbReference>
<feature type="transmembrane region" description="Helical" evidence="1">
    <location>
        <begin position="168"/>
        <end position="188"/>
    </location>
</feature>
<evidence type="ECO:0000313" key="5">
    <source>
        <dbReference type="Proteomes" id="UP000634011"/>
    </source>
</evidence>
<keyword evidence="5" id="KW-1185">Reference proteome</keyword>
<dbReference type="Pfam" id="PF00990">
    <property type="entry name" value="GGDEF"/>
    <property type="match status" value="1"/>
</dbReference>
<dbReference type="InterPro" id="IPR000160">
    <property type="entry name" value="GGDEF_dom"/>
</dbReference>
<dbReference type="GO" id="GO:0071111">
    <property type="term" value="F:cyclic-guanylate-specific phosphodiesterase activity"/>
    <property type="evidence" value="ECO:0007669"/>
    <property type="project" value="InterPro"/>
</dbReference>
<dbReference type="SMART" id="SM00267">
    <property type="entry name" value="GGDEF"/>
    <property type="match status" value="1"/>
</dbReference>
<dbReference type="PANTHER" id="PTHR33121:SF79">
    <property type="entry name" value="CYCLIC DI-GMP PHOSPHODIESTERASE PDED-RELATED"/>
    <property type="match status" value="1"/>
</dbReference>
<feature type="transmembrane region" description="Helical" evidence="1">
    <location>
        <begin position="316"/>
        <end position="335"/>
    </location>
</feature>
<sequence length="814" mass="91060">MAAIGLNLFRLIKHLTLVLALLLCSDGFASPVQTDAVCGKASELIHIPGNEAAWTPGLGKLRLQKVCWLRIERPLPKDELLSFKSVWIDIALFDKQGKLLGNAAHNGEKLNAFVSANRISFIVQDAAYPIYARATVSPSTSFYDEIDVAGMTLDQISLQARKAENTSVAQSAVLLGFALIMLAFGLFLRDINYGLFALFAFLQAAYIIFGDGLIFSMSNMPIWFPRLFAFTTWPAMAVLSIIVTRIGGFKEHSPFLQRCMQLMAVAYLALVPMSFFEAFLTVKTVLLQDYIALFWYPIAIAGLFRAIRNHHKGTPLITLGILPISILWWPIAIINTQPKSWGWRVEAPSGTTLDVIQNLFLPTLLCISLAYRTFVLHNEAIRIAREDQLTGLANRERLAVQGEAMLKNNLHPYIAVVALNVDRFKAINEALGHDIGDAALVEVGHRLSSIPNTVVGRSQSDQFFIIWIDIHTIDELQRHLKEKFFSPISVNQQTIDISLSAGVSLQTNISMQKHMHCAEIALNAARASKSGWEVYRPDMETNKLGDLSLLSELRMAIQQNHLRIFLQPKVRVRDGAVVCAEALVRWQHPTRGMIPPYQFIPFAEHTGHISAITVWMLKEAMQLVAEWRAAGDPIQISINLSAFDLRNHNIVSIIETLRESNNASAEDIRLEVTESSVMSDANTAIIVLDHLRSLGYSIALDDFGTGYSSLAYLQKMPVSELKIDRAFVANVKPDTDASLLLLSTIELGQRLKLHTVAEGVETMEEWELVKQFGCDYVQGWYAAKPMPVSEFIQWRRLNNPFNYLQPIKLVPEKV</sequence>
<keyword evidence="1" id="KW-1133">Transmembrane helix</keyword>
<accession>A0A923HGD1</accession>
<name>A0A923HGD1_9BURK</name>
<dbReference type="CDD" id="cd01948">
    <property type="entry name" value="EAL"/>
    <property type="match status" value="1"/>
</dbReference>
<dbReference type="InterPro" id="IPR029787">
    <property type="entry name" value="Nucleotide_cyclase"/>
</dbReference>
<feature type="transmembrane region" description="Helical" evidence="1">
    <location>
        <begin position="227"/>
        <end position="247"/>
    </location>
</feature>
<dbReference type="Gene3D" id="3.20.20.450">
    <property type="entry name" value="EAL domain"/>
    <property type="match status" value="1"/>
</dbReference>
<dbReference type="SUPFAM" id="SSF55073">
    <property type="entry name" value="Nucleotide cyclase"/>
    <property type="match status" value="1"/>
</dbReference>
<dbReference type="InterPro" id="IPR043128">
    <property type="entry name" value="Rev_trsase/Diguanyl_cyclase"/>
</dbReference>
<dbReference type="Pfam" id="PF00563">
    <property type="entry name" value="EAL"/>
    <property type="match status" value="1"/>
</dbReference>
<evidence type="ECO:0000313" key="4">
    <source>
        <dbReference type="EMBL" id="MBC3861122.1"/>
    </source>
</evidence>
<dbReference type="Pfam" id="PF07695">
    <property type="entry name" value="7TMR-DISM_7TM"/>
    <property type="match status" value="1"/>
</dbReference>
<evidence type="ECO:0000256" key="1">
    <source>
        <dbReference type="SAM" id="Phobius"/>
    </source>
</evidence>
<keyword evidence="1" id="KW-0812">Transmembrane</keyword>
<dbReference type="RefSeq" id="WP_186911061.1">
    <property type="nucleotide sequence ID" value="NZ_JACOFV010000002.1"/>
</dbReference>
<evidence type="ECO:0000259" key="2">
    <source>
        <dbReference type="PROSITE" id="PS50883"/>
    </source>
</evidence>
<dbReference type="PANTHER" id="PTHR33121">
    <property type="entry name" value="CYCLIC DI-GMP PHOSPHODIESTERASE PDEF"/>
    <property type="match status" value="1"/>
</dbReference>
<dbReference type="InterPro" id="IPR035919">
    <property type="entry name" value="EAL_sf"/>
</dbReference>
<protein>
    <submittedName>
        <fullName evidence="4">EAL domain-containing protein</fullName>
    </submittedName>
</protein>
<feature type="transmembrane region" description="Helical" evidence="1">
    <location>
        <begin position="195"/>
        <end position="215"/>
    </location>
</feature>
<proteinExistence type="predicted"/>
<comment type="caution">
    <text evidence="4">The sequence shown here is derived from an EMBL/GenBank/DDBJ whole genome shotgun (WGS) entry which is preliminary data.</text>
</comment>
<dbReference type="SUPFAM" id="SSF141868">
    <property type="entry name" value="EAL domain-like"/>
    <property type="match status" value="1"/>
</dbReference>
<dbReference type="InterPro" id="IPR011623">
    <property type="entry name" value="7TMR_DISM_rcpt_extracell_dom1"/>
</dbReference>
<dbReference type="InterPro" id="IPR001633">
    <property type="entry name" value="EAL_dom"/>
</dbReference>
<feature type="transmembrane region" description="Helical" evidence="1">
    <location>
        <begin position="259"/>
        <end position="279"/>
    </location>
</feature>
<evidence type="ECO:0000259" key="3">
    <source>
        <dbReference type="PROSITE" id="PS50887"/>
    </source>
</evidence>
<organism evidence="4 5">
    <name type="scientific">Undibacterium jejuense</name>
    <dbReference type="NCBI Taxonomy" id="1344949"/>
    <lineage>
        <taxon>Bacteria</taxon>
        <taxon>Pseudomonadati</taxon>
        <taxon>Pseudomonadota</taxon>
        <taxon>Betaproteobacteria</taxon>
        <taxon>Burkholderiales</taxon>
        <taxon>Oxalobacteraceae</taxon>
        <taxon>Undibacterium</taxon>
    </lineage>
</organism>
<dbReference type="PROSITE" id="PS50887">
    <property type="entry name" value="GGDEF"/>
    <property type="match status" value="1"/>
</dbReference>
<feature type="domain" description="GGDEF" evidence="3">
    <location>
        <begin position="412"/>
        <end position="537"/>
    </location>
</feature>
<dbReference type="AlphaFoldDB" id="A0A923HGD1"/>
<keyword evidence="1" id="KW-0472">Membrane</keyword>
<feature type="transmembrane region" description="Helical" evidence="1">
    <location>
        <begin position="285"/>
        <end position="304"/>
    </location>
</feature>
<dbReference type="Gene3D" id="3.30.70.270">
    <property type="match status" value="1"/>
</dbReference>
<reference evidence="4" key="1">
    <citation type="submission" date="2020-08" db="EMBL/GenBank/DDBJ databases">
        <title>Novel species isolated from subtropical streams in China.</title>
        <authorList>
            <person name="Lu H."/>
        </authorList>
    </citation>
    <scope>NUCLEOTIDE SEQUENCE</scope>
    <source>
        <strain evidence="4">KACC 12607</strain>
    </source>
</reference>
<dbReference type="NCBIfam" id="TIGR00254">
    <property type="entry name" value="GGDEF"/>
    <property type="match status" value="1"/>
</dbReference>
<dbReference type="Proteomes" id="UP000634011">
    <property type="component" value="Unassembled WGS sequence"/>
</dbReference>
<dbReference type="EMBL" id="JACOFV010000002">
    <property type="protein sequence ID" value="MBC3861122.1"/>
    <property type="molecule type" value="Genomic_DNA"/>
</dbReference>
<dbReference type="InterPro" id="IPR050706">
    <property type="entry name" value="Cyclic-di-GMP_PDE-like"/>
</dbReference>